<dbReference type="Proteomes" id="UP001152484">
    <property type="component" value="Unassembled WGS sequence"/>
</dbReference>
<gene>
    <name evidence="4" type="ORF">CEURO_LOCUS20650</name>
</gene>
<dbReference type="OrthoDB" id="1645289at2759"/>
<dbReference type="InterPro" id="IPR013103">
    <property type="entry name" value="RVT_2"/>
</dbReference>
<keyword evidence="5" id="KW-1185">Reference proteome</keyword>
<feature type="domain" description="Reverse transcriptase Ty1/copia-type" evidence="2">
    <location>
        <begin position="196"/>
        <end position="438"/>
    </location>
</feature>
<comment type="caution">
    <text evidence="4">The sequence shown here is derived from an EMBL/GenBank/DDBJ whole genome shotgun (WGS) entry which is preliminary data.</text>
</comment>
<dbReference type="CDD" id="cd09272">
    <property type="entry name" value="RNase_HI_RT_Ty1"/>
    <property type="match status" value="1"/>
</dbReference>
<protein>
    <recommendedName>
        <fullName evidence="6">Reverse transcriptase Ty1/copia-type domain-containing protein</fullName>
    </recommendedName>
</protein>
<feature type="region of interest" description="Disordered" evidence="1">
    <location>
        <begin position="127"/>
        <end position="146"/>
    </location>
</feature>
<dbReference type="InterPro" id="IPR043502">
    <property type="entry name" value="DNA/RNA_pol_sf"/>
</dbReference>
<accession>A0A9P0ZTW5</accession>
<sequence length="603" mass="68250">MKHKDKCPFELLRGRKPSLKYFKVWGCLAKVLVPEHKRKKLGPKTVDAIFIGYVEHSYALRFLVIKSEISGIDVNTIIELRDATFFENVFPMKTGVPQNISFKNQETTFNSIPDQVKKMTNVGVESSSTSHASFESNELDEPRRSKRARITKEFGSDFITYNIEGDPVSFRDAMATSEAMHWKDAIKSEMDSIVQNGTWELVDLPPGCTTIGCKWIFKKKLKPDGTIDKYKARLVAKGYKQKEGIDFFDTYAPVARMTTIRMLIALASVYDLKIHQMDVKTAFLHGDLEEEIYMDQPEGFVAKGNERKVCKLVKSLYGLKQAPKQWNEKFDKIISSFGFTLIDADQSVYYKCKADISIILCLYVDDILLFGTNDNIIFETKSFLKTKFEMKDMGVAEVILGLKLTRSTEGISISQSHYIEKIIEKFGFKNSRIAKTPYDPSVALYKNESGIPVSQLRYSQMIGSLGYLANCTRPDIAFSVSKLSRYTCCPNMTHWEALDRVFRYLKGTISLCLHYGKYPPVLEGYSDASWIAKNSGSYGCTGYVFTFGGGAVAWKSTKQTILSRSTFEAELCALDTTGITAEWFMGLISELPIFSKYLSLFAL</sequence>
<name>A0A9P0ZTW5_CUSEU</name>
<evidence type="ECO:0008006" key="6">
    <source>
        <dbReference type="Google" id="ProtNLM"/>
    </source>
</evidence>
<proteinExistence type="predicted"/>
<organism evidence="4 5">
    <name type="scientific">Cuscuta europaea</name>
    <name type="common">European dodder</name>
    <dbReference type="NCBI Taxonomy" id="41803"/>
    <lineage>
        <taxon>Eukaryota</taxon>
        <taxon>Viridiplantae</taxon>
        <taxon>Streptophyta</taxon>
        <taxon>Embryophyta</taxon>
        <taxon>Tracheophyta</taxon>
        <taxon>Spermatophyta</taxon>
        <taxon>Magnoliopsida</taxon>
        <taxon>eudicotyledons</taxon>
        <taxon>Gunneridae</taxon>
        <taxon>Pentapetalae</taxon>
        <taxon>asterids</taxon>
        <taxon>lamiids</taxon>
        <taxon>Solanales</taxon>
        <taxon>Convolvulaceae</taxon>
        <taxon>Cuscuteae</taxon>
        <taxon>Cuscuta</taxon>
        <taxon>Cuscuta subgen. Cuscuta</taxon>
    </lineage>
</organism>
<evidence type="ECO:0000259" key="3">
    <source>
        <dbReference type="Pfam" id="PF25597"/>
    </source>
</evidence>
<dbReference type="Pfam" id="PF25597">
    <property type="entry name" value="SH3_retrovirus"/>
    <property type="match status" value="1"/>
</dbReference>
<dbReference type="AlphaFoldDB" id="A0A9P0ZTW5"/>
<feature type="domain" description="Retroviral polymerase SH3-like" evidence="3">
    <location>
        <begin position="27"/>
        <end position="95"/>
    </location>
</feature>
<evidence type="ECO:0000313" key="5">
    <source>
        <dbReference type="Proteomes" id="UP001152484"/>
    </source>
</evidence>
<evidence type="ECO:0000256" key="1">
    <source>
        <dbReference type="SAM" id="MobiDB-lite"/>
    </source>
</evidence>
<dbReference type="InterPro" id="IPR057670">
    <property type="entry name" value="SH3_retrovirus"/>
</dbReference>
<evidence type="ECO:0000259" key="2">
    <source>
        <dbReference type="Pfam" id="PF07727"/>
    </source>
</evidence>
<feature type="compositionally biased region" description="Low complexity" evidence="1">
    <location>
        <begin position="127"/>
        <end position="136"/>
    </location>
</feature>
<dbReference type="EMBL" id="CAMAPE010000065">
    <property type="protein sequence ID" value="CAH9115058.1"/>
    <property type="molecule type" value="Genomic_DNA"/>
</dbReference>
<evidence type="ECO:0000313" key="4">
    <source>
        <dbReference type="EMBL" id="CAH9115058.1"/>
    </source>
</evidence>
<dbReference type="PANTHER" id="PTHR11439:SF440">
    <property type="entry name" value="INTEGRASE CATALYTIC DOMAIN-CONTAINING PROTEIN"/>
    <property type="match status" value="1"/>
</dbReference>
<dbReference type="Pfam" id="PF07727">
    <property type="entry name" value="RVT_2"/>
    <property type="match status" value="1"/>
</dbReference>
<dbReference type="PANTHER" id="PTHR11439">
    <property type="entry name" value="GAG-POL-RELATED RETROTRANSPOSON"/>
    <property type="match status" value="1"/>
</dbReference>
<dbReference type="SUPFAM" id="SSF56672">
    <property type="entry name" value="DNA/RNA polymerases"/>
    <property type="match status" value="1"/>
</dbReference>
<reference evidence="4" key="1">
    <citation type="submission" date="2022-07" db="EMBL/GenBank/DDBJ databases">
        <authorList>
            <person name="Macas J."/>
            <person name="Novak P."/>
            <person name="Neumann P."/>
        </authorList>
    </citation>
    <scope>NUCLEOTIDE SEQUENCE</scope>
</reference>